<comment type="caution">
    <text evidence="7">The sequence shown here is derived from an EMBL/GenBank/DDBJ whole genome shotgun (WGS) entry which is preliminary data.</text>
</comment>
<proteinExistence type="inferred from homology"/>
<evidence type="ECO:0000256" key="4">
    <source>
        <dbReference type="ARBA" id="ARBA00022840"/>
    </source>
</evidence>
<gene>
    <name evidence="7" type="ORF">AB0E65_28635</name>
</gene>
<evidence type="ECO:0000256" key="1">
    <source>
        <dbReference type="ARBA" id="ARBA00022679"/>
    </source>
</evidence>
<dbReference type="EC" id="2.7.1.12" evidence="5"/>
<evidence type="ECO:0000313" key="7">
    <source>
        <dbReference type="EMBL" id="MEU3558140.1"/>
    </source>
</evidence>
<dbReference type="CDD" id="cd02021">
    <property type="entry name" value="GntK"/>
    <property type="match status" value="1"/>
</dbReference>
<dbReference type="PANTHER" id="PTHR43442">
    <property type="entry name" value="GLUCONOKINASE-RELATED"/>
    <property type="match status" value="1"/>
</dbReference>
<name>A0ABV2YQX1_9ACTN</name>
<evidence type="ECO:0000256" key="6">
    <source>
        <dbReference type="SAM" id="MobiDB-lite"/>
    </source>
</evidence>
<dbReference type="PANTHER" id="PTHR43442:SF3">
    <property type="entry name" value="GLUCONOKINASE-RELATED"/>
    <property type="match status" value="1"/>
</dbReference>
<reference evidence="7 8" key="1">
    <citation type="submission" date="2024-06" db="EMBL/GenBank/DDBJ databases">
        <title>The Natural Products Discovery Center: Release of the First 8490 Sequenced Strains for Exploring Actinobacteria Biosynthetic Diversity.</title>
        <authorList>
            <person name="Kalkreuter E."/>
            <person name="Kautsar S.A."/>
            <person name="Yang D."/>
            <person name="Bader C.D."/>
            <person name="Teijaro C.N."/>
            <person name="Fluegel L."/>
            <person name="Davis C.M."/>
            <person name="Simpson J.R."/>
            <person name="Lauterbach L."/>
            <person name="Steele A.D."/>
            <person name="Gui C."/>
            <person name="Meng S."/>
            <person name="Li G."/>
            <person name="Viehrig K."/>
            <person name="Ye F."/>
            <person name="Su P."/>
            <person name="Kiefer A.F."/>
            <person name="Nichols A."/>
            <person name="Cepeda A.J."/>
            <person name="Yan W."/>
            <person name="Fan B."/>
            <person name="Jiang Y."/>
            <person name="Adhikari A."/>
            <person name="Zheng C.-J."/>
            <person name="Schuster L."/>
            <person name="Cowan T.M."/>
            <person name="Smanski M.J."/>
            <person name="Chevrette M.G."/>
            <person name="De Carvalho L.P.S."/>
            <person name="Shen B."/>
        </authorList>
    </citation>
    <scope>NUCLEOTIDE SEQUENCE [LARGE SCALE GENOMIC DNA]</scope>
    <source>
        <strain evidence="7 8">NPDC038104</strain>
    </source>
</reference>
<dbReference type="InterPro" id="IPR031322">
    <property type="entry name" value="Shikimate/glucono_kinase"/>
</dbReference>
<evidence type="ECO:0000256" key="3">
    <source>
        <dbReference type="ARBA" id="ARBA00022777"/>
    </source>
</evidence>
<dbReference type="GO" id="GO:0046316">
    <property type="term" value="F:gluconokinase activity"/>
    <property type="evidence" value="ECO:0007669"/>
    <property type="project" value="UniProtKB-EC"/>
</dbReference>
<dbReference type="Pfam" id="PF01202">
    <property type="entry name" value="SKI"/>
    <property type="match status" value="1"/>
</dbReference>
<evidence type="ECO:0000256" key="2">
    <source>
        <dbReference type="ARBA" id="ARBA00022741"/>
    </source>
</evidence>
<keyword evidence="4 5" id="KW-0067">ATP-binding</keyword>
<keyword evidence="1 5" id="KW-0808">Transferase</keyword>
<comment type="similarity">
    <text evidence="5">Belongs to the gluconokinase GntK/GntV family.</text>
</comment>
<dbReference type="InterPro" id="IPR006001">
    <property type="entry name" value="Therm_gnt_kin"/>
</dbReference>
<evidence type="ECO:0000313" key="8">
    <source>
        <dbReference type="Proteomes" id="UP001550850"/>
    </source>
</evidence>
<organism evidence="7 8">
    <name type="scientific">Streptomyces fragilis</name>
    <dbReference type="NCBI Taxonomy" id="67301"/>
    <lineage>
        <taxon>Bacteria</taxon>
        <taxon>Bacillati</taxon>
        <taxon>Actinomycetota</taxon>
        <taxon>Actinomycetes</taxon>
        <taxon>Kitasatosporales</taxon>
        <taxon>Streptomycetaceae</taxon>
        <taxon>Streptomyces</taxon>
    </lineage>
</organism>
<evidence type="ECO:0000256" key="5">
    <source>
        <dbReference type="RuleBase" id="RU363066"/>
    </source>
</evidence>
<dbReference type="Proteomes" id="UP001550850">
    <property type="component" value="Unassembled WGS sequence"/>
</dbReference>
<dbReference type="EMBL" id="JBEZUR010000085">
    <property type="protein sequence ID" value="MEU3558140.1"/>
    <property type="molecule type" value="Genomic_DNA"/>
</dbReference>
<protein>
    <recommendedName>
        <fullName evidence="5">Gluconokinase</fullName>
        <ecNumber evidence="5">2.7.1.12</ecNumber>
    </recommendedName>
</protein>
<keyword evidence="3 5" id="KW-0418">Kinase</keyword>
<comment type="catalytic activity">
    <reaction evidence="5">
        <text>D-gluconate + ATP = 6-phospho-D-gluconate + ADP + H(+)</text>
        <dbReference type="Rhea" id="RHEA:19433"/>
        <dbReference type="ChEBI" id="CHEBI:15378"/>
        <dbReference type="ChEBI" id="CHEBI:18391"/>
        <dbReference type="ChEBI" id="CHEBI:30616"/>
        <dbReference type="ChEBI" id="CHEBI:58759"/>
        <dbReference type="ChEBI" id="CHEBI:456216"/>
        <dbReference type="EC" id="2.7.1.12"/>
    </reaction>
</comment>
<dbReference type="NCBIfam" id="TIGR01313">
    <property type="entry name" value="therm_gnt_kin"/>
    <property type="match status" value="1"/>
</dbReference>
<feature type="region of interest" description="Disordered" evidence="6">
    <location>
        <begin position="138"/>
        <end position="166"/>
    </location>
</feature>
<accession>A0ABV2YQX1</accession>
<sequence>MVVIGVSGVGKSTVARLLAERLGLPFAEADDFHPPANIRKMSSGVPLDDHDRRSWLETVGRWLDDHDADGSGGVVSCSALRRRYRDALRSSCPSAFFLHLTAERALLEARLHGRTGHFMPETLLDSQLAVLEPLQPDERGATLDASPPPEEITRRAAEAVTEAGWN</sequence>
<keyword evidence="2 5" id="KW-0547">Nucleotide-binding</keyword>
<keyword evidence="8" id="KW-1185">Reference proteome</keyword>